<proteinExistence type="inferred from homology"/>
<evidence type="ECO:0000256" key="1">
    <source>
        <dbReference type="ARBA" id="ARBA00000448"/>
    </source>
</evidence>
<evidence type="ECO:0000256" key="4">
    <source>
        <dbReference type="ARBA" id="ARBA00008773"/>
    </source>
</evidence>
<evidence type="ECO:0000256" key="16">
    <source>
        <dbReference type="SAM" id="MobiDB-lite"/>
    </source>
</evidence>
<dbReference type="VEuPathDB" id="FungiDB:ASPGLDRAFT_46556"/>
<evidence type="ECO:0000256" key="7">
    <source>
        <dbReference type="ARBA" id="ARBA00022525"/>
    </source>
</evidence>
<evidence type="ECO:0000256" key="12">
    <source>
        <dbReference type="ARBA" id="ARBA00039284"/>
    </source>
</evidence>
<dbReference type="Proteomes" id="UP000184300">
    <property type="component" value="Unassembled WGS sequence"/>
</dbReference>
<dbReference type="STRING" id="1160497.A0A1L9VL96"/>
<dbReference type="EMBL" id="KV878896">
    <property type="protein sequence ID" value="OJJ84661.1"/>
    <property type="molecule type" value="Genomic_DNA"/>
</dbReference>
<dbReference type="EC" id="3.2.1.21" evidence="5"/>
<feature type="compositionally biased region" description="Low complexity" evidence="16">
    <location>
        <begin position="50"/>
        <end position="105"/>
    </location>
</feature>
<keyword evidence="18" id="KW-1185">Reference proteome</keyword>
<evidence type="ECO:0000256" key="2">
    <source>
        <dbReference type="ARBA" id="ARBA00004191"/>
    </source>
</evidence>
<comment type="subcellular location">
    <subcellularLocation>
        <location evidence="2">Secreted</location>
        <location evidence="2">Cell wall</location>
    </subcellularLocation>
</comment>
<dbReference type="GO" id="GO:0042973">
    <property type="term" value="F:glucan endo-1,3-beta-D-glucosidase activity"/>
    <property type="evidence" value="ECO:0007669"/>
    <property type="project" value="TreeGrafter"/>
</dbReference>
<feature type="region of interest" description="Disordered" evidence="16">
    <location>
        <begin position="367"/>
        <end position="387"/>
    </location>
</feature>
<dbReference type="GO" id="GO:0005576">
    <property type="term" value="C:extracellular region"/>
    <property type="evidence" value="ECO:0007669"/>
    <property type="project" value="TreeGrafter"/>
</dbReference>
<evidence type="ECO:0000256" key="11">
    <source>
        <dbReference type="ARBA" id="ARBA00024983"/>
    </source>
</evidence>
<keyword evidence="8" id="KW-0732">Signal</keyword>
<evidence type="ECO:0000256" key="13">
    <source>
        <dbReference type="ARBA" id="ARBA00041495"/>
    </source>
</evidence>
<evidence type="ECO:0000313" key="18">
    <source>
        <dbReference type="Proteomes" id="UP000184300"/>
    </source>
</evidence>
<protein>
    <recommendedName>
        <fullName evidence="12">Probable beta-glucosidase btgE</fullName>
        <ecNumber evidence="5">3.2.1.21</ecNumber>
    </recommendedName>
    <alternativeName>
        <fullName evidence="13">Beta-D-glucoside glucohydrolase btgE</fullName>
    </alternativeName>
    <alternativeName>
        <fullName evidence="15">Cellobiase btgE</fullName>
    </alternativeName>
    <alternativeName>
        <fullName evidence="14">Gentiobiase btgE</fullName>
    </alternativeName>
</protein>
<comment type="pathway">
    <text evidence="3">Glycan metabolism; cellulose degradation.</text>
</comment>
<evidence type="ECO:0000256" key="15">
    <source>
        <dbReference type="ARBA" id="ARBA00042762"/>
    </source>
</evidence>
<feature type="region of interest" description="Disordered" evidence="16">
    <location>
        <begin position="1"/>
        <end position="23"/>
    </location>
</feature>
<dbReference type="GO" id="GO:0071555">
    <property type="term" value="P:cell wall organization"/>
    <property type="evidence" value="ECO:0007669"/>
    <property type="project" value="TreeGrafter"/>
</dbReference>
<feature type="compositionally biased region" description="Basic and acidic residues" evidence="16">
    <location>
        <begin position="1"/>
        <end position="10"/>
    </location>
</feature>
<dbReference type="AlphaFoldDB" id="A0A1L9VL96"/>
<dbReference type="SUPFAM" id="SSF51445">
    <property type="entry name" value="(Trans)glycosidases"/>
    <property type="match status" value="1"/>
</dbReference>
<keyword evidence="10" id="KW-0326">Glycosidase</keyword>
<dbReference type="Gene3D" id="3.20.20.80">
    <property type="entry name" value="Glycosidases"/>
    <property type="match status" value="2"/>
</dbReference>
<organism evidence="17 18">
    <name type="scientific">Aspergillus glaucus CBS 516.65</name>
    <dbReference type="NCBI Taxonomy" id="1160497"/>
    <lineage>
        <taxon>Eukaryota</taxon>
        <taxon>Fungi</taxon>
        <taxon>Dikarya</taxon>
        <taxon>Ascomycota</taxon>
        <taxon>Pezizomycotina</taxon>
        <taxon>Eurotiomycetes</taxon>
        <taxon>Eurotiomycetidae</taxon>
        <taxon>Eurotiales</taxon>
        <taxon>Aspergillaceae</taxon>
        <taxon>Aspergillus</taxon>
        <taxon>Aspergillus subgen. Aspergillus</taxon>
    </lineage>
</organism>
<evidence type="ECO:0000313" key="17">
    <source>
        <dbReference type="EMBL" id="OJJ84661.1"/>
    </source>
</evidence>
<keyword evidence="9" id="KW-0378">Hydrolase</keyword>
<dbReference type="GeneID" id="34462730"/>
<keyword evidence="7" id="KW-0964">Secreted</keyword>
<accession>A0A1L9VL96</accession>
<comment type="catalytic activity">
    <reaction evidence="1">
        <text>Hydrolysis of terminal, non-reducing beta-D-glucosyl residues with release of beta-D-glucose.</text>
        <dbReference type="EC" id="3.2.1.21"/>
    </reaction>
</comment>
<dbReference type="OrthoDB" id="4082933at2759"/>
<comment type="function">
    <text evidence="11">Beta-glucosidases are one of a number of cellulolytic enzymes involved in the degradation of cellulosic biomass. Catalyzes the last step releasing glucose from the inhibitory cellobiose.</text>
</comment>
<dbReference type="RefSeq" id="XP_022401359.1">
    <property type="nucleotide sequence ID" value="XM_022546469.1"/>
</dbReference>
<evidence type="ECO:0000256" key="5">
    <source>
        <dbReference type="ARBA" id="ARBA00012744"/>
    </source>
</evidence>
<feature type="region of interest" description="Disordered" evidence="16">
    <location>
        <begin position="50"/>
        <end position="194"/>
    </location>
</feature>
<feature type="compositionally biased region" description="Low complexity" evidence="16">
    <location>
        <begin position="112"/>
        <end position="150"/>
    </location>
</feature>
<evidence type="ECO:0000256" key="9">
    <source>
        <dbReference type="ARBA" id="ARBA00022801"/>
    </source>
</evidence>
<dbReference type="InterPro" id="IPR017853">
    <property type="entry name" value="GH"/>
</dbReference>
<evidence type="ECO:0000256" key="6">
    <source>
        <dbReference type="ARBA" id="ARBA00022512"/>
    </source>
</evidence>
<dbReference type="PANTHER" id="PTHR16631:SF24">
    <property type="entry name" value="FAMILY 17 GLUCOSIDASE SCW11-RELATED"/>
    <property type="match status" value="1"/>
</dbReference>
<evidence type="ECO:0000256" key="10">
    <source>
        <dbReference type="ARBA" id="ARBA00023295"/>
    </source>
</evidence>
<reference evidence="18" key="1">
    <citation type="journal article" date="2017" name="Genome Biol.">
        <title>Comparative genomics reveals high biological diversity and specific adaptations in the industrially and medically important fungal genus Aspergillus.</title>
        <authorList>
            <person name="de Vries R.P."/>
            <person name="Riley R."/>
            <person name="Wiebenga A."/>
            <person name="Aguilar-Osorio G."/>
            <person name="Amillis S."/>
            <person name="Uchima C.A."/>
            <person name="Anderluh G."/>
            <person name="Asadollahi M."/>
            <person name="Askin M."/>
            <person name="Barry K."/>
            <person name="Battaglia E."/>
            <person name="Bayram O."/>
            <person name="Benocci T."/>
            <person name="Braus-Stromeyer S.A."/>
            <person name="Caldana C."/>
            <person name="Canovas D."/>
            <person name="Cerqueira G.C."/>
            <person name="Chen F."/>
            <person name="Chen W."/>
            <person name="Choi C."/>
            <person name="Clum A."/>
            <person name="Dos Santos R.A."/>
            <person name="Damasio A.R."/>
            <person name="Diallinas G."/>
            <person name="Emri T."/>
            <person name="Fekete E."/>
            <person name="Flipphi M."/>
            <person name="Freyberg S."/>
            <person name="Gallo A."/>
            <person name="Gournas C."/>
            <person name="Habgood R."/>
            <person name="Hainaut M."/>
            <person name="Harispe M.L."/>
            <person name="Henrissat B."/>
            <person name="Hilden K.S."/>
            <person name="Hope R."/>
            <person name="Hossain A."/>
            <person name="Karabika E."/>
            <person name="Karaffa L."/>
            <person name="Karanyi Z."/>
            <person name="Krasevec N."/>
            <person name="Kuo A."/>
            <person name="Kusch H."/>
            <person name="LaButti K."/>
            <person name="Lagendijk E.L."/>
            <person name="Lapidus A."/>
            <person name="Levasseur A."/>
            <person name="Lindquist E."/>
            <person name="Lipzen A."/>
            <person name="Logrieco A.F."/>
            <person name="MacCabe A."/>
            <person name="Maekelae M.R."/>
            <person name="Malavazi I."/>
            <person name="Melin P."/>
            <person name="Meyer V."/>
            <person name="Mielnichuk N."/>
            <person name="Miskei M."/>
            <person name="Molnar A.P."/>
            <person name="Mule G."/>
            <person name="Ngan C.Y."/>
            <person name="Orejas M."/>
            <person name="Orosz E."/>
            <person name="Ouedraogo J.P."/>
            <person name="Overkamp K.M."/>
            <person name="Park H.-S."/>
            <person name="Perrone G."/>
            <person name="Piumi F."/>
            <person name="Punt P.J."/>
            <person name="Ram A.F."/>
            <person name="Ramon A."/>
            <person name="Rauscher S."/>
            <person name="Record E."/>
            <person name="Riano-Pachon D.M."/>
            <person name="Robert V."/>
            <person name="Roehrig J."/>
            <person name="Ruller R."/>
            <person name="Salamov A."/>
            <person name="Salih N.S."/>
            <person name="Samson R.A."/>
            <person name="Sandor E."/>
            <person name="Sanguinetti M."/>
            <person name="Schuetze T."/>
            <person name="Sepcic K."/>
            <person name="Shelest E."/>
            <person name="Sherlock G."/>
            <person name="Sophianopoulou V."/>
            <person name="Squina F.M."/>
            <person name="Sun H."/>
            <person name="Susca A."/>
            <person name="Todd R.B."/>
            <person name="Tsang A."/>
            <person name="Unkles S.E."/>
            <person name="van de Wiele N."/>
            <person name="van Rossen-Uffink D."/>
            <person name="Oliveira J.V."/>
            <person name="Vesth T.C."/>
            <person name="Visser J."/>
            <person name="Yu J.-H."/>
            <person name="Zhou M."/>
            <person name="Andersen M.R."/>
            <person name="Archer D.B."/>
            <person name="Baker S.E."/>
            <person name="Benoit I."/>
            <person name="Brakhage A.A."/>
            <person name="Braus G.H."/>
            <person name="Fischer R."/>
            <person name="Frisvad J.C."/>
            <person name="Goldman G.H."/>
            <person name="Houbraken J."/>
            <person name="Oakley B."/>
            <person name="Pocsi I."/>
            <person name="Scazzocchio C."/>
            <person name="Seiboth B."/>
            <person name="vanKuyk P.A."/>
            <person name="Wortman J."/>
            <person name="Dyer P.S."/>
            <person name="Grigoriev I.V."/>
        </authorList>
    </citation>
    <scope>NUCLEOTIDE SEQUENCE [LARGE SCALE GENOMIC DNA]</scope>
    <source>
        <strain evidence="18">CBS 516.65</strain>
    </source>
</reference>
<dbReference type="PANTHER" id="PTHR16631">
    <property type="entry name" value="GLUCAN 1,3-BETA-GLUCOSIDASE"/>
    <property type="match status" value="1"/>
</dbReference>
<feature type="compositionally biased region" description="Low complexity" evidence="16">
    <location>
        <begin position="158"/>
        <end position="194"/>
    </location>
</feature>
<dbReference type="GO" id="GO:0009986">
    <property type="term" value="C:cell surface"/>
    <property type="evidence" value="ECO:0007669"/>
    <property type="project" value="TreeGrafter"/>
</dbReference>
<dbReference type="InterPro" id="IPR050732">
    <property type="entry name" value="Beta-glucan_modifiers"/>
</dbReference>
<evidence type="ECO:0000256" key="3">
    <source>
        <dbReference type="ARBA" id="ARBA00004987"/>
    </source>
</evidence>
<sequence length="649" mass="67047">MHRRGHEAAHQRRALQNPAPSSVASSVVEETCGCSTEVITYYGSPTLIPLPETTSTPSPSPSSVAPVTSSSSSTVPPADLTTTLESTSYTTVTVVTTTPSSSSAPAPEPEPETSSAPAETPETPVSTPVETPVETPSQAPSQAPSETPSQAPSPAPAPSSSTETPVVESSTWVPQTSSSVIPSPVAPVTTPSSVAPATTSTAVVELPTPDITSFTSTGVYTIPAKTITVTDSTTVCGATSTELPSGTHTIGGVTTVVETATTVTCPYATVKPTGSTTTSVIETTTYVCPSAGTYTIAPITTYVPTNTAVVYPTPATYTPGTYTKPDRTMTITNTDYTYVCPEESTTSVSSAVSTPVVSTTPAVSTPAVSTTSAIPSSSTSSSTPIPSAVNGQMGMTYSPYADDGNCQDEAAVLKNVGEIAKKGFSHLRLYATDCNGLEYVGKAAKQHGLKMIIGVYIDGSGLSKAQEQVTAITKWAQWDLVTLIVVGNESIQSGYVEVGALADFITTAKQSFKSAGFTGDVTTSESINIWEKEGSSLCSAIDVVGANIHPFFNAQTTADQAGKFAKSEVKILEGICSGKDVVILETGWPNGGQANGAAVPGKKEQAAAIKSLVQEVGSQSVFFSFANDLWKDAGEFDVERYWGCIENFN</sequence>
<keyword evidence="6" id="KW-0134">Cell wall</keyword>
<comment type="similarity">
    <text evidence="4">Belongs to the glycosyl hydrolase 17 family.</text>
</comment>
<dbReference type="GO" id="GO:0009277">
    <property type="term" value="C:fungal-type cell wall"/>
    <property type="evidence" value="ECO:0007669"/>
    <property type="project" value="TreeGrafter"/>
</dbReference>
<gene>
    <name evidence="17" type="ORF">ASPGLDRAFT_46556</name>
</gene>
<evidence type="ECO:0000256" key="8">
    <source>
        <dbReference type="ARBA" id="ARBA00022729"/>
    </source>
</evidence>
<evidence type="ECO:0000256" key="14">
    <source>
        <dbReference type="ARBA" id="ARBA00041516"/>
    </source>
</evidence>
<name>A0A1L9VL96_ASPGL</name>